<proteinExistence type="predicted"/>
<dbReference type="PROSITE" id="PS51819">
    <property type="entry name" value="VOC"/>
    <property type="match status" value="1"/>
</dbReference>
<evidence type="ECO:0000313" key="3">
    <source>
        <dbReference type="Proteomes" id="UP000015525"/>
    </source>
</evidence>
<evidence type="ECO:0000313" key="2">
    <source>
        <dbReference type="EMBL" id="EQA99781.1"/>
    </source>
</evidence>
<sequence>MNMTAIAFALAKFKVADLEGLEQFYTRALGFVVTARVDEGEDLHEIHELIFALPDAPPQFALVQYPNQPTPQPGEAIVALMVDDLEATLSRVEAHGGRRLTDVIPVPDHNMKLAYVADPEGHTLELMQMLAG</sequence>
<dbReference type="AlphaFoldDB" id="T0GGJ2"/>
<accession>T0GGJ2</accession>
<evidence type="ECO:0000259" key="1">
    <source>
        <dbReference type="PROSITE" id="PS51819"/>
    </source>
</evidence>
<dbReference type="PATRIC" id="fig|1329909.3.peg.3661"/>
<dbReference type="EMBL" id="ATHO01000162">
    <property type="protein sequence ID" value="EQA99781.1"/>
    <property type="molecule type" value="Genomic_DNA"/>
</dbReference>
<dbReference type="SUPFAM" id="SSF54593">
    <property type="entry name" value="Glyoxalase/Bleomycin resistance protein/Dihydroxybiphenyl dioxygenase"/>
    <property type="match status" value="1"/>
</dbReference>
<dbReference type="Pfam" id="PF00903">
    <property type="entry name" value="Glyoxalase"/>
    <property type="match status" value="1"/>
</dbReference>
<dbReference type="Gene3D" id="3.10.180.10">
    <property type="entry name" value="2,3-Dihydroxybiphenyl 1,2-Dioxygenase, domain 1"/>
    <property type="match status" value="1"/>
</dbReference>
<feature type="domain" description="VOC" evidence="1">
    <location>
        <begin position="7"/>
        <end position="129"/>
    </location>
</feature>
<dbReference type="Proteomes" id="UP000015525">
    <property type="component" value="Unassembled WGS sequence"/>
</dbReference>
<organism evidence="2 3">
    <name type="scientific">Sphingobium quisquiliarum P25</name>
    <dbReference type="NCBI Taxonomy" id="1329909"/>
    <lineage>
        <taxon>Bacteria</taxon>
        <taxon>Pseudomonadati</taxon>
        <taxon>Pseudomonadota</taxon>
        <taxon>Alphaproteobacteria</taxon>
        <taxon>Sphingomonadales</taxon>
        <taxon>Sphingomonadaceae</taxon>
        <taxon>Sphingobium</taxon>
    </lineage>
</organism>
<dbReference type="InterPro" id="IPR004360">
    <property type="entry name" value="Glyas_Fos-R_dOase_dom"/>
</dbReference>
<dbReference type="InterPro" id="IPR037523">
    <property type="entry name" value="VOC_core"/>
</dbReference>
<dbReference type="InterPro" id="IPR029068">
    <property type="entry name" value="Glyas_Bleomycin-R_OHBP_Dase"/>
</dbReference>
<protein>
    <recommendedName>
        <fullName evidence="1">VOC domain-containing protein</fullName>
    </recommendedName>
</protein>
<name>T0GGJ2_9SPHN</name>
<dbReference type="PANTHER" id="PTHR33993:SF14">
    <property type="entry name" value="GB|AAF24581.1"/>
    <property type="match status" value="1"/>
</dbReference>
<keyword evidence="3" id="KW-1185">Reference proteome</keyword>
<reference evidence="2 3" key="1">
    <citation type="journal article" date="2013" name="Genome Announc.">
        <title>Draft Genome Sequence of Sphingobium quisquiliarum Strain P25T, a Novel Hexachlorocyclohexane (HCH)-Degrading Bacterium Isolated from an HCH Dumpsite.</title>
        <authorList>
            <person name="Kumar Singh A."/>
            <person name="Sangwan N."/>
            <person name="Sharma A."/>
            <person name="Gupta V."/>
            <person name="Khurana J.P."/>
            <person name="Lal R."/>
        </authorList>
    </citation>
    <scope>NUCLEOTIDE SEQUENCE [LARGE SCALE GENOMIC DNA]</scope>
    <source>
        <strain evidence="2 3">P25</strain>
    </source>
</reference>
<comment type="caution">
    <text evidence="2">The sequence shown here is derived from an EMBL/GenBank/DDBJ whole genome shotgun (WGS) entry which is preliminary data.</text>
</comment>
<gene>
    <name evidence="2" type="ORF">L288_19035</name>
</gene>
<dbReference type="InterPro" id="IPR052164">
    <property type="entry name" value="Anthracycline_SecMetBiosynth"/>
</dbReference>
<dbReference type="PANTHER" id="PTHR33993">
    <property type="entry name" value="GLYOXALASE-RELATED"/>
    <property type="match status" value="1"/>
</dbReference>